<feature type="chain" id="PRO_5012007102" evidence="1">
    <location>
        <begin position="31"/>
        <end position="3521"/>
    </location>
</feature>
<dbReference type="STRING" id="39495.SAMN02745111_01962"/>
<dbReference type="Proteomes" id="UP000190814">
    <property type="component" value="Unassembled WGS sequence"/>
</dbReference>
<sequence>MKRNRRIRIFKSFIAMMTSFIILVSSVAFPDFTKTVSEKFACNREVNAYVDPGELTGNVPITSLKALYEFAKNYHDNPSGYQTKNLVIGMNEAVVISPTREIDGTTYTWYPIGTVDKPFAGKVTINLGQGNTQNIEVNEPLFDYIYDSTDIANINDDTTVENYEPTQILNLVRNSDVDSGETKPLFANHVVHNTATTSYPSKWHLIASGTGSYSGIIGTVGTELDNTVVNLDLTINNTSSTIQANDNAGFICGTIKNGATVNVEINAASTGTVTDVTSDNANAGFYVGEMCQGSNLNVIRNNKIAVSDASRTVSGKTYAGGLVGKNDQGTVVIKNTAEVYDALGTITATDGSAGGVFGYYKITADYNRFSPDYYRSTVGCTLKGKTAGGLIGELVADGIDASYSGADSSHKVDVVSTLSDATTNYGGVVGLYSNTDLKKTFSLEHINVTMKGSSATNYGGGIGNIGGNAAVYTFFDDFSLNSTGSVGDCTYFGGVVGTAGNKGSLIDVGNITITTSNNYKGGGVVGKLSDGVLRLSGTTNLSGANANSGGQIVGERTNALVYALGNGNDASASYENGWRLVRSSNDVSVDDIGVWGEVVRIDDVENDILTYNSTAHTVTVAAAVTDIKTKRDFVKTAINMQLNDNNKGALKFDGSSKRTTLLAGNLTVFGTINLKGTGITGFMRDGAVSNDTSEIKYFTGKLSKGYPDGEGEDEDAIIKLAVGERYGVLSNGNEVTDSNSNGRGAIHRHRFNGLFARTGDGVEIENITIDGFMNIRGAADNMRIGGAIAYLENDATITDVKVKETINYTHLGSSVNHYVGGLIGVTNCDDNKTVTVKGNSSSDKVLITPTIKVDGTGVNNADGGDTNTVFSQAIGGLIGYISSAKETTTTIENITLSANVDASGASAVNYVSAAGLISDIAYYETVGTDTRTLNLKNIDVIDTVIKNKAVNASGGILGYRWFGTDVNLENVVLSSDSTGNEINTSAKFIGGLVYKATGNWYVPSGGIDIESLNIKNGNSVASPTSLGILVHNGYVGSGNTTCGIFMELTASDSYTLASGMTIPTMTSNYDELVFALADDASKILTNNTAGVISYATGGEYSSAEGTKNSYNNVYNTTVVNNKSRYYYNADRESYTNNGSDDEYKLLFWSLNHYAASNIKRCFTNPFPTEVLSGTFDLKHISYYPIDISKAVTIGDADFIFYNAEIEDTETDSNTKRSTRSANTQHYLMHMGLFKNVSATINTTGDITMYGSVGVDNTYSGALINGTLTGTLKTAQNKNIILGSTPKRNSKLPLIIVGENIGERFLFINSIGSKATLDFNGICIDENGRYSPSYTTTNGEIYASSLIGNVQGIGINLRFNNIKLDSRKTEDSSALDDFYMTTKSIFKNATLLNKYDVDSTSVAIYNFSQSEDWDSSSEEHIEFGVTPYIGVTYGKELTDTVEYRDESTNLSEEDRYYEDGEEGNYIDPENYPTTSTTAYDFSSNFLPYVRYYNANVSGAPTATNTLREIKVNVVPSDLRNGCGTYDHPYEINGAKQFVAIANMLDAQSGYTPIPNIMLPVNKNDTSHWCLSDATTHSCKLFTYNGTNYTATGTNTTWEKDDVRKYLAKAYYQVGQDITLGTTFKGLGAYDSTYAFKGVIVGKNSSITITNKSRVPFIKISNGSVVKDLKIVVDNYSNKAHQVISSMTAGSSSTAFGYGSLNFTYVYGGVIGNIMGGDNIIDNVSMTYSSNNTAYIRIPSSNLACVGGYVGVVVNGGLIFRNMNPNSFVSRSTINVNNGSTPSNANWTADNDYSHLFVNPYVGRVINGYAINETTTYSGDTNTYILDNGTKNYQIADVKVNVADNTSEKLNYDTFDSKNRVNIPTGQSLFILSLITQSGAGTATTVDGNYAYGVGYDGSTQYNGTSAAKNVATHVAEYDKVGKATFADKTAAESDYVVSKVDKLNDKTAIPYIIYHYTKTDSNGKYPARMMTGATDFMKLSTAGGTYNLPKSFRGIGSICRFKGGSTSQVQQKGNLNYTWVNEDEDGKFAMKIYGFEGNNSTININLLYNTYYNELDNYSNTVYTKDNINLGFGLFNYVIQKSNATTTMSNALSGKNGRPETSVIPNYNLAEGYYIGNFTLSGNIKVKEYKNDGTVAPIAYSTNENKNQARRRFSVGGIIGALTVNNYVNFFKLDMSNVSVEGANDVGGYIGRNNVTERNVDTGLGMNYIYANACNATNLTVTAHGGYCGGMVAGGLSGFLDLFVNTAPNMDINDTTNKGNDGYYKSNLSLTVKNNTNVDNRGTGGVLGAIRNGYMSNLWINNVSLSGNSKDPIIENSNNTTTDTCGAGGLIGYVRKADTIILTNCDVSNINISGPSAGGLTGCIAYDTGWEYYGLPPVMKIYNCKVFGNDKNTTYSISGRVIAGGIAGNFMSNQSYLTAANAKGYDYDITKNNVYRYDIDGCDVYGYTIISTANNNANNGAGGVIGYSAQATRTVVNTRVHDCIIQIDGSQSSHGMGSVVGNTIVAIWGYNIAAYNNSFAAYNSSGTNAKYGGFIGNSNSKELKIVGFTRKNNKLNNALFSADYGNGVASGSYIIDADYMNVSIGNNHGNSMAVGFDNGTNVGEGAAKNYFPYVTVSPKTSMGGNNFLTGDGVNIVGMESVVNNENVTNNVPIAKLIASENEGTAADNRIAYKTVDTSDINIVKDMITNGEDTSKDYDIKLTTYFREMGVPTGYEGSDFPIIAINGAEGDYNSYINAYIRTLTNTTDTYTADVAGKYSISIYPCQCINGVYQKVSDSNVTAGFQLSGGNYTMDDDNADSIAGNNQISMIDVSFLDPTDASKTAYHLYIPVLTKKLLKFNFSSTALQGTEYEKGVYEAKIPENWGDISKLGAGFDSWQTIYTKFEYTKEEMDEFLKTGKGLNWNTTKSLQFKYNSNKSLATSTEYVLLDNNYNVDKQYYKTKAAADTNVNSSGDKYDVINFGEFIDVTETTEFNPQNLMYIAADKIEYTPDSTNGKYVTCSKNQATVIAYDDSGNEVYFKAGTTGTLYTLTVKSGEVISETYYLSMYTYGDDNVITATTHDTYGLTVECPMTFTSNVVTCQRNKLAKNTNIYLGDFLQQTLTISEINDNAQITTDNHVINATLTSTVAFAGDSKAYFNENLAGEKLYQNFYLYLNRYDEQGDISDDCTIKGNPLYTYTRTVGGSQFGATASGGVDTLAPYFYVEPVEIEVGYTYGENWSSTQTAVVSLDFGANDAKLIEEFPARVKATNDYRGIGLDATSKIDFAQARVKYSNNTKNATDPPNKRYYIDRTAQNGVLTLTALEQPEYDGYDAYGEQSKNKSSLGINGKYIETGSSFSESGYLEHIDVGLDYDITNLPDEVLTDGGYNLDFTITLEQKENSNVSPGYVYNPVNIEDLDGTSNTGYLDNFKFMDKSDAPVALTNARGGEQQDGYLYYTYSMPLSTNRNNWTLHYTDNGGQKHFTSNLSFDVKTEDLLKAIDGYKYANYRIKVTATISKGSTAYLSEDHVVYTNARVNAEYVVPSN</sequence>
<accession>A0A1T4VZV2</accession>
<organism evidence="2 3">
    <name type="scientific">Eubacterium uniforme</name>
    <dbReference type="NCBI Taxonomy" id="39495"/>
    <lineage>
        <taxon>Bacteria</taxon>
        <taxon>Bacillati</taxon>
        <taxon>Bacillota</taxon>
        <taxon>Clostridia</taxon>
        <taxon>Eubacteriales</taxon>
        <taxon>Eubacteriaceae</taxon>
        <taxon>Eubacterium</taxon>
    </lineage>
</organism>
<evidence type="ECO:0000313" key="3">
    <source>
        <dbReference type="Proteomes" id="UP000190814"/>
    </source>
</evidence>
<proteinExistence type="predicted"/>
<evidence type="ECO:0000256" key="1">
    <source>
        <dbReference type="SAM" id="SignalP"/>
    </source>
</evidence>
<name>A0A1T4VZV2_9FIRM</name>
<keyword evidence="3" id="KW-1185">Reference proteome</keyword>
<feature type="signal peptide" evidence="1">
    <location>
        <begin position="1"/>
        <end position="30"/>
    </location>
</feature>
<dbReference type="OrthoDB" id="2065929at2"/>
<dbReference type="RefSeq" id="WP_078766801.1">
    <property type="nucleotide sequence ID" value="NZ_FUXZ01000012.1"/>
</dbReference>
<reference evidence="2 3" key="1">
    <citation type="submission" date="2017-02" db="EMBL/GenBank/DDBJ databases">
        <authorList>
            <person name="Peterson S.W."/>
        </authorList>
    </citation>
    <scope>NUCLEOTIDE SEQUENCE [LARGE SCALE GENOMIC DNA]</scope>
    <source>
        <strain evidence="2 3">ATCC 35992</strain>
    </source>
</reference>
<dbReference type="EMBL" id="FUXZ01000012">
    <property type="protein sequence ID" value="SKA70001.1"/>
    <property type="molecule type" value="Genomic_DNA"/>
</dbReference>
<gene>
    <name evidence="2" type="ORF">SAMN02745111_01962</name>
</gene>
<dbReference type="SMART" id="SM00710">
    <property type="entry name" value="PbH1"/>
    <property type="match status" value="9"/>
</dbReference>
<protein>
    <submittedName>
        <fullName evidence="2">Uncharacterized protein</fullName>
    </submittedName>
</protein>
<evidence type="ECO:0000313" key="2">
    <source>
        <dbReference type="EMBL" id="SKA70001.1"/>
    </source>
</evidence>
<keyword evidence="1" id="KW-0732">Signal</keyword>
<dbReference type="InterPro" id="IPR006626">
    <property type="entry name" value="PbH1"/>
</dbReference>